<keyword evidence="3" id="KW-0813">Transport</keyword>
<feature type="transmembrane region" description="Helical" evidence="8">
    <location>
        <begin position="92"/>
        <end position="120"/>
    </location>
</feature>
<organism evidence="10 11">
    <name type="scientific">Archaeoglobus fulgidus DSM 8774</name>
    <dbReference type="NCBI Taxonomy" id="1344584"/>
    <lineage>
        <taxon>Archaea</taxon>
        <taxon>Methanobacteriati</taxon>
        <taxon>Methanobacteriota</taxon>
        <taxon>Archaeoglobi</taxon>
        <taxon>Archaeoglobales</taxon>
        <taxon>Archaeoglobaceae</taxon>
        <taxon>Archaeoglobus</taxon>
    </lineage>
</organism>
<dbReference type="GO" id="GO:0015105">
    <property type="term" value="F:arsenite transmembrane transporter activity"/>
    <property type="evidence" value="ECO:0007669"/>
    <property type="project" value="InterPro"/>
</dbReference>
<feature type="transmembrane region" description="Helical" evidence="8">
    <location>
        <begin position="213"/>
        <end position="229"/>
    </location>
</feature>
<dbReference type="Pfam" id="PF03600">
    <property type="entry name" value="CitMHS"/>
    <property type="match status" value="1"/>
</dbReference>
<evidence type="ECO:0000256" key="8">
    <source>
        <dbReference type="SAM" id="Phobius"/>
    </source>
</evidence>
<dbReference type="PANTHER" id="PTHR43302:SF5">
    <property type="entry name" value="TRANSPORTER ARSB-RELATED"/>
    <property type="match status" value="1"/>
</dbReference>
<dbReference type="KEGG" id="afg:AFULGI_00026080"/>
<feature type="transmembrane region" description="Helical" evidence="8">
    <location>
        <begin position="28"/>
        <end position="44"/>
    </location>
</feature>
<feature type="transmembrane region" description="Helical" evidence="8">
    <location>
        <begin position="264"/>
        <end position="280"/>
    </location>
</feature>
<dbReference type="CDD" id="cd01117">
    <property type="entry name" value="YbiR_permease"/>
    <property type="match status" value="1"/>
</dbReference>
<evidence type="ECO:0000256" key="2">
    <source>
        <dbReference type="ARBA" id="ARBA00009843"/>
    </source>
</evidence>
<keyword evidence="6 8" id="KW-1133">Transmembrane helix</keyword>
<keyword evidence="4" id="KW-1003">Cell membrane</keyword>
<feature type="transmembrane region" description="Helical" evidence="8">
    <location>
        <begin position="56"/>
        <end position="80"/>
    </location>
</feature>
<dbReference type="Proteomes" id="UP000028501">
    <property type="component" value="Chromosome"/>
</dbReference>
<name>A0A075WP18_ARCFL</name>
<reference evidence="10 11" key="1">
    <citation type="submission" date="2013-07" db="EMBL/GenBank/DDBJ databases">
        <title>Genome of Archaeoglobus fulgidus.</title>
        <authorList>
            <person name="Fiebig A."/>
            <person name="Birkeland N.-K."/>
        </authorList>
    </citation>
    <scope>NUCLEOTIDE SEQUENCE [LARGE SCALE GENOMIC DNA]</scope>
    <source>
        <strain evidence="10 11">DSM 8774</strain>
    </source>
</reference>
<dbReference type="InterPro" id="IPR000802">
    <property type="entry name" value="Arsenical_pump_ArsB"/>
</dbReference>
<feature type="transmembrane region" description="Helical" evidence="8">
    <location>
        <begin position="172"/>
        <end position="193"/>
    </location>
</feature>
<evidence type="ECO:0000313" key="10">
    <source>
        <dbReference type="EMBL" id="AIG99318.1"/>
    </source>
</evidence>
<evidence type="ECO:0000256" key="6">
    <source>
        <dbReference type="ARBA" id="ARBA00022989"/>
    </source>
</evidence>
<evidence type="ECO:0000256" key="7">
    <source>
        <dbReference type="ARBA" id="ARBA00023136"/>
    </source>
</evidence>
<feature type="domain" description="Citrate transporter-like" evidence="9">
    <location>
        <begin position="18"/>
        <end position="345"/>
    </location>
</feature>
<dbReference type="PRINTS" id="PR00758">
    <property type="entry name" value="ARSENICPUMP"/>
</dbReference>
<accession>A0A075WP18</accession>
<dbReference type="InterPro" id="IPR004680">
    <property type="entry name" value="Cit_transptr-like_dom"/>
</dbReference>
<evidence type="ECO:0000256" key="1">
    <source>
        <dbReference type="ARBA" id="ARBA00004651"/>
    </source>
</evidence>
<dbReference type="EMBL" id="CP006577">
    <property type="protein sequence ID" value="AIG99318.1"/>
    <property type="molecule type" value="Genomic_DNA"/>
</dbReference>
<feature type="transmembrane region" description="Helical" evidence="8">
    <location>
        <begin position="132"/>
        <end position="152"/>
    </location>
</feature>
<dbReference type="GO" id="GO:0005886">
    <property type="term" value="C:plasma membrane"/>
    <property type="evidence" value="ECO:0007669"/>
    <property type="project" value="UniProtKB-SubCell"/>
</dbReference>
<dbReference type="GeneID" id="24796073"/>
<dbReference type="HOGENOM" id="CLU_011920_3_0_2"/>
<comment type="similarity">
    <text evidence="2">Belongs to the CitM (TC 2.A.11) transporter family.</text>
</comment>
<feature type="transmembrane region" description="Helical" evidence="8">
    <location>
        <begin position="336"/>
        <end position="358"/>
    </location>
</feature>
<evidence type="ECO:0000313" key="11">
    <source>
        <dbReference type="Proteomes" id="UP000028501"/>
    </source>
</evidence>
<keyword evidence="7 8" id="KW-0472">Membrane</keyword>
<feature type="transmembrane region" description="Helical" evidence="8">
    <location>
        <begin position="378"/>
        <end position="396"/>
    </location>
</feature>
<feature type="transmembrane region" description="Helical" evidence="8">
    <location>
        <begin position="300"/>
        <end position="324"/>
    </location>
</feature>
<evidence type="ECO:0000256" key="4">
    <source>
        <dbReference type="ARBA" id="ARBA00022475"/>
    </source>
</evidence>
<dbReference type="AlphaFoldDB" id="A0A075WP18"/>
<dbReference type="RefSeq" id="WP_010879797.1">
    <property type="nucleotide sequence ID" value="NZ_CP006577.1"/>
</dbReference>
<evidence type="ECO:0000259" key="9">
    <source>
        <dbReference type="Pfam" id="PF03600"/>
    </source>
</evidence>
<evidence type="ECO:0000256" key="5">
    <source>
        <dbReference type="ARBA" id="ARBA00022692"/>
    </source>
</evidence>
<dbReference type="PANTHER" id="PTHR43302">
    <property type="entry name" value="TRANSPORTER ARSB-RELATED"/>
    <property type="match status" value="1"/>
</dbReference>
<protein>
    <submittedName>
        <fullName evidence="10">Na+/H+ antiporter NhaD</fullName>
    </submittedName>
</protein>
<evidence type="ECO:0000256" key="3">
    <source>
        <dbReference type="ARBA" id="ARBA00022448"/>
    </source>
</evidence>
<proteinExistence type="inferred from homology"/>
<gene>
    <name evidence="10" type="ORF">AFULGI_00026080</name>
</gene>
<comment type="subcellular location">
    <subcellularLocation>
        <location evidence="1">Cell membrane</location>
        <topology evidence="1">Multi-pass membrane protein</topology>
    </subcellularLocation>
</comment>
<keyword evidence="5 8" id="KW-0812">Transmembrane</keyword>
<sequence>MIELLISILTYALISLQSFYRKMDRPAASTIGAALMLAFGVMSLKEAVRAIDYNTIMLLFGMMVLTAYLGIAGFFDWLASKIMGFSGNGKRLLFTIVFSSGFLSALFVNDTICVFMTPVVVRVALSAGISPIPLLIALATSANVGSAVTIIGNPQNMLIGLKSGIGFVQFTAKMLPVGVAGIFIVYSVIYVLYRGELGKLRNGKIEVNLNRRLAAKGLLTFALVLILFVTEFYPVSLSAFIGAAIMFAIGGVKPREALEKVDWGLLLLFCNLFIVMHGFEKSYGEKILSMLSFGESFADYLYFSLLTVAGSNLVSNVPFVMMVLPAAKGAAADFWLILAMASTFAGNLTLIGSVANLIVAESAERHGVHLSFFEYLKAGVPVTFATVLVGALLIYIT</sequence>